<reference evidence="1 2" key="1">
    <citation type="submission" date="2015-01" db="EMBL/GenBank/DDBJ databases">
        <title>Evolution of Trichinella species and genotypes.</title>
        <authorList>
            <person name="Korhonen P.K."/>
            <person name="Edoardo P."/>
            <person name="Giuseppe L.R."/>
            <person name="Gasser R.B."/>
        </authorList>
    </citation>
    <scope>NUCLEOTIDE SEQUENCE [LARGE SCALE GENOMIC DNA]</scope>
    <source>
        <strain evidence="1">ISS120</strain>
    </source>
</reference>
<keyword evidence="2" id="KW-1185">Reference proteome</keyword>
<comment type="caution">
    <text evidence="1">The sequence shown here is derived from an EMBL/GenBank/DDBJ whole genome shotgun (WGS) entry which is preliminary data.</text>
</comment>
<feature type="non-terminal residue" evidence="1">
    <location>
        <position position="1"/>
    </location>
</feature>
<protein>
    <submittedName>
        <fullName evidence="1">Uncharacterized protein</fullName>
    </submittedName>
</protein>
<organism evidence="1 2">
    <name type="scientific">Trichinella britovi</name>
    <name type="common">Parasitic roundworm</name>
    <dbReference type="NCBI Taxonomy" id="45882"/>
    <lineage>
        <taxon>Eukaryota</taxon>
        <taxon>Metazoa</taxon>
        <taxon>Ecdysozoa</taxon>
        <taxon>Nematoda</taxon>
        <taxon>Enoplea</taxon>
        <taxon>Dorylaimia</taxon>
        <taxon>Trichinellida</taxon>
        <taxon>Trichinellidae</taxon>
        <taxon>Trichinella</taxon>
    </lineage>
</organism>
<evidence type="ECO:0000313" key="2">
    <source>
        <dbReference type="Proteomes" id="UP000054653"/>
    </source>
</evidence>
<name>A0A0V0Z6M3_TRIBR</name>
<dbReference type="OrthoDB" id="10552475at2759"/>
<dbReference type="AlphaFoldDB" id="A0A0V0Z6M3"/>
<evidence type="ECO:0000313" key="1">
    <source>
        <dbReference type="EMBL" id="KRY08201.1"/>
    </source>
</evidence>
<sequence>LIELFKEPIQGLLADDQLLRFFSCSSRHHCSSRSIHRSLALESGSEDQMLATTICQLAVDCNFNDLQARSSDRLTAKPMSWSIQAKQSQVYTQTLL</sequence>
<dbReference type="Proteomes" id="UP000054653">
    <property type="component" value="Unassembled WGS sequence"/>
</dbReference>
<gene>
    <name evidence="1" type="ORF">T03_10312</name>
</gene>
<feature type="non-terminal residue" evidence="1">
    <location>
        <position position="96"/>
    </location>
</feature>
<accession>A0A0V0Z6M3</accession>
<proteinExistence type="predicted"/>
<dbReference type="EMBL" id="JYDI01004013">
    <property type="protein sequence ID" value="KRY08201.1"/>
    <property type="molecule type" value="Genomic_DNA"/>
</dbReference>